<dbReference type="Gene3D" id="3.40.50.720">
    <property type="entry name" value="NAD(P)-binding Rossmann-like Domain"/>
    <property type="match status" value="1"/>
</dbReference>
<dbReference type="InterPro" id="IPR046826">
    <property type="entry name" value="PDH_N"/>
</dbReference>
<evidence type="ECO:0000313" key="2">
    <source>
        <dbReference type="EMBL" id="KKL95891.1"/>
    </source>
</evidence>
<accession>A0A0F9GYX7</accession>
<dbReference type="EMBL" id="LAZR01018568">
    <property type="protein sequence ID" value="KKL95891.1"/>
    <property type="molecule type" value="Genomic_DNA"/>
</dbReference>
<evidence type="ECO:0000259" key="1">
    <source>
        <dbReference type="Pfam" id="PF02153"/>
    </source>
</evidence>
<feature type="non-terminal residue" evidence="2">
    <location>
        <position position="104"/>
    </location>
</feature>
<gene>
    <name evidence="2" type="ORF">LCGC14_1850010</name>
</gene>
<proteinExistence type="predicted"/>
<dbReference type="GO" id="GO:0070403">
    <property type="term" value="F:NAD+ binding"/>
    <property type="evidence" value="ECO:0007669"/>
    <property type="project" value="InterPro"/>
</dbReference>
<name>A0A0F9GYX7_9ZZZZ</name>
<sequence>MKLRIATVRIKSLTPYSQSKALQSEKPKEESYDDFNKRIWPERMHVNDAGDVFIPAAGISQGLAAAAAALFEGRPWAITPTARSPESAVRTIENLVKLVGGNVV</sequence>
<reference evidence="2" key="1">
    <citation type="journal article" date="2015" name="Nature">
        <title>Complex archaea that bridge the gap between prokaryotes and eukaryotes.</title>
        <authorList>
            <person name="Spang A."/>
            <person name="Saw J.H."/>
            <person name="Jorgensen S.L."/>
            <person name="Zaremba-Niedzwiedzka K."/>
            <person name="Martijn J."/>
            <person name="Lind A.E."/>
            <person name="van Eijk R."/>
            <person name="Schleper C."/>
            <person name="Guy L."/>
            <person name="Ettema T.J."/>
        </authorList>
    </citation>
    <scope>NUCLEOTIDE SEQUENCE</scope>
</reference>
<protein>
    <recommendedName>
        <fullName evidence="1">Prephenate dehydrogenase nucleotide-binding domain-containing protein</fullName>
    </recommendedName>
</protein>
<organism evidence="2">
    <name type="scientific">marine sediment metagenome</name>
    <dbReference type="NCBI Taxonomy" id="412755"/>
    <lineage>
        <taxon>unclassified sequences</taxon>
        <taxon>metagenomes</taxon>
        <taxon>ecological metagenomes</taxon>
    </lineage>
</organism>
<dbReference type="Pfam" id="PF02153">
    <property type="entry name" value="PDH_N"/>
    <property type="match status" value="1"/>
</dbReference>
<dbReference type="InterPro" id="IPR036291">
    <property type="entry name" value="NAD(P)-bd_dom_sf"/>
</dbReference>
<feature type="domain" description="Prephenate dehydrogenase nucleotide-binding" evidence="1">
    <location>
        <begin position="55"/>
        <end position="104"/>
    </location>
</feature>
<comment type="caution">
    <text evidence="2">The sequence shown here is derived from an EMBL/GenBank/DDBJ whole genome shotgun (WGS) entry which is preliminary data.</text>
</comment>
<dbReference type="SUPFAM" id="SSF51735">
    <property type="entry name" value="NAD(P)-binding Rossmann-fold domains"/>
    <property type="match status" value="1"/>
</dbReference>
<dbReference type="AlphaFoldDB" id="A0A0F9GYX7"/>